<evidence type="ECO:0000256" key="1">
    <source>
        <dbReference type="ARBA" id="ARBA00004196"/>
    </source>
</evidence>
<dbReference type="InterPro" id="IPR001119">
    <property type="entry name" value="SLH_dom"/>
</dbReference>
<dbReference type="Gene3D" id="2.60.40.10">
    <property type="entry name" value="Immunoglobulins"/>
    <property type="match status" value="2"/>
</dbReference>
<proteinExistence type="predicted"/>
<name>A0ABU3H725_9BACL</name>
<dbReference type="PANTHER" id="PTHR43308">
    <property type="entry name" value="OUTER MEMBRANE PROTEIN ALPHA-RELATED"/>
    <property type="match status" value="1"/>
</dbReference>
<accession>A0ABU3H725</accession>
<feature type="compositionally biased region" description="Low complexity" evidence="2">
    <location>
        <begin position="625"/>
        <end position="634"/>
    </location>
</feature>
<dbReference type="InterPro" id="IPR013378">
    <property type="entry name" value="InlB-like_B-rpt"/>
</dbReference>
<evidence type="ECO:0000256" key="2">
    <source>
        <dbReference type="SAM" id="MobiDB-lite"/>
    </source>
</evidence>
<evidence type="ECO:0000259" key="3">
    <source>
        <dbReference type="PROSITE" id="PS50853"/>
    </source>
</evidence>
<evidence type="ECO:0000259" key="4">
    <source>
        <dbReference type="PROSITE" id="PS51272"/>
    </source>
</evidence>
<feature type="domain" description="SLH" evidence="4">
    <location>
        <begin position="907"/>
        <end position="969"/>
    </location>
</feature>
<comment type="caution">
    <text evidence="5">The sequence shown here is derived from an EMBL/GenBank/DDBJ whole genome shotgun (WGS) entry which is preliminary data.</text>
</comment>
<reference evidence="5 6" key="1">
    <citation type="submission" date="2023-07" db="EMBL/GenBank/DDBJ databases">
        <title>Genomic Encyclopedia of Type Strains, Phase IV (KMG-IV): sequencing the most valuable type-strain genomes for metagenomic binning, comparative biology and taxonomic classification.</title>
        <authorList>
            <person name="Goeker M."/>
        </authorList>
    </citation>
    <scope>NUCLEOTIDE SEQUENCE [LARGE SCALE GENOMIC DNA]</scope>
    <source>
        <strain evidence="5 6">T98</strain>
    </source>
</reference>
<dbReference type="Gene3D" id="2.60.40.4270">
    <property type="entry name" value="Listeria-Bacteroides repeat domain"/>
    <property type="match status" value="1"/>
</dbReference>
<dbReference type="CDD" id="cd00063">
    <property type="entry name" value="FN3"/>
    <property type="match status" value="1"/>
</dbReference>
<dbReference type="Pfam" id="PF00395">
    <property type="entry name" value="SLH"/>
    <property type="match status" value="3"/>
</dbReference>
<protein>
    <submittedName>
        <fullName evidence="5">Repeat protein (TIGR02543 family)</fullName>
    </submittedName>
</protein>
<dbReference type="RefSeq" id="WP_312001016.1">
    <property type="nucleotide sequence ID" value="NZ_JAUSUY010000007.1"/>
</dbReference>
<dbReference type="InterPro" id="IPR003961">
    <property type="entry name" value="FN3_dom"/>
</dbReference>
<comment type="subcellular location">
    <subcellularLocation>
        <location evidence="1">Cell envelope</location>
    </subcellularLocation>
</comment>
<sequence length="1030" mass="106990">MKRNYLRRMLLGIIVQTMIMAPVSGSLYASPATISATAADAASGLSLTAKAAAEAPGAPADLQATVDNGVVTLVWSAVDGADSYSVYRGSALDNYEAVPIASNIGAATYKIANLPQGAVYYFAVTAVKDSVESVKSYPVPVSVTESGPLGEQDKNAPMVTGYNVSTNHGGEALNGTDDQYVVFDVLYDRPVTIDSAEAVLSELDISFSGGVKSKSLTLGSDQRSLHLELHFSFAGVSNKLVIQSLAEGGKTLTTVKGAGGENANFPKAELFVPNGIKLDKIAQIAGSATVTASVYEKLTALPSATRGMVHFLFLKNGKPLDKVNSFGASFTAHFHAYLTLTSADFAQSVASAFNNLSGAFDNYTASADGDRILIKANSPEAGEVIDLRVFAYPQDRGALADLSGLSKGIAAAEAPELPAALDTDELKNELWKAKSVQASVYYLQPEVDLQTVKLNDLLSYTVSFEANGGSAAEDRKLLYSSNILDQAPHTVRAGYVITGWYKDAELTKPAAFPLIVTANQTLYAKWEALKAPTGLKASAGDGKVTLNWTETEGAEKYSIYAGTASGNYTLPAGSATLATYTFDGLSNGTVHYFTVTAWRGGQESAKSVEVNAAPAPGSSPGGSLGSPLASTSTANGGGDARVTDTGVIVASAAGVDGNGRASASISEARIAEALAKAGMRQNSPIEIRVEAPADATSVEMTIPKASVAAIGSSGAGALTLNTPLATVALDSAALSGIAGRAGEKVTITAAKPALSSLPGQVQSAAANRPVYEFSVQVDGRTIDSFQGGHAKVSVSYTPDTAERPERIVVNYLPSDGIAATVAQSVYNPATGEVSFLTGHFSAYSIGYSDAAWSDASGWYKEYADFLGARQIINGAGDHKFSPNQAVTRAELAQMLAKLSGDDLSAYAVSSFSDVKSGAWYLSAVQWAADQGIAQGYGGKFNPDAPVSRQDLAVMLARFTGKNNYKLPGSLTPAAGFSDEPLIADYAKDSVEEMKSAGIISGRAADQFDPAGRATRAEASKMLALLLQKLL</sequence>
<dbReference type="Pfam" id="PF09479">
    <property type="entry name" value="Flg_new"/>
    <property type="match status" value="1"/>
</dbReference>
<dbReference type="PANTHER" id="PTHR43308:SF5">
    <property type="entry name" value="S-LAYER PROTEIN _ PEPTIDOGLYCAN ENDO-BETA-N-ACETYLGLUCOSAMINIDASE"/>
    <property type="match status" value="1"/>
</dbReference>
<dbReference type="PROSITE" id="PS50853">
    <property type="entry name" value="FN3"/>
    <property type="match status" value="1"/>
</dbReference>
<gene>
    <name evidence="5" type="ORF">J2Z22_002115</name>
</gene>
<dbReference type="SMART" id="SM00060">
    <property type="entry name" value="FN3"/>
    <property type="match status" value="2"/>
</dbReference>
<dbReference type="PROSITE" id="PS51272">
    <property type="entry name" value="SLH"/>
    <property type="match status" value="3"/>
</dbReference>
<dbReference type="NCBIfam" id="TIGR02543">
    <property type="entry name" value="List_Bact_rpt"/>
    <property type="match status" value="1"/>
</dbReference>
<dbReference type="InterPro" id="IPR013783">
    <property type="entry name" value="Ig-like_fold"/>
</dbReference>
<dbReference type="InterPro" id="IPR042229">
    <property type="entry name" value="Listeria/Bacterioides_rpt_sf"/>
</dbReference>
<feature type="domain" description="SLH" evidence="4">
    <location>
        <begin position="846"/>
        <end position="906"/>
    </location>
</feature>
<dbReference type="InterPro" id="IPR051465">
    <property type="entry name" value="Cell_Envelope_Struct_Comp"/>
</dbReference>
<dbReference type="Proteomes" id="UP001248709">
    <property type="component" value="Unassembled WGS sequence"/>
</dbReference>
<keyword evidence="6" id="KW-1185">Reference proteome</keyword>
<evidence type="ECO:0000313" key="6">
    <source>
        <dbReference type="Proteomes" id="UP001248709"/>
    </source>
</evidence>
<organism evidence="5 6">
    <name type="scientific">Paenibacillus forsythiae</name>
    <dbReference type="NCBI Taxonomy" id="365616"/>
    <lineage>
        <taxon>Bacteria</taxon>
        <taxon>Bacillati</taxon>
        <taxon>Bacillota</taxon>
        <taxon>Bacilli</taxon>
        <taxon>Bacillales</taxon>
        <taxon>Paenibacillaceae</taxon>
        <taxon>Paenibacillus</taxon>
    </lineage>
</organism>
<feature type="domain" description="SLH" evidence="4">
    <location>
        <begin position="973"/>
        <end position="1030"/>
    </location>
</feature>
<evidence type="ECO:0000313" key="5">
    <source>
        <dbReference type="EMBL" id="MDT3426589.1"/>
    </source>
</evidence>
<feature type="region of interest" description="Disordered" evidence="2">
    <location>
        <begin position="607"/>
        <end position="638"/>
    </location>
</feature>
<dbReference type="SUPFAM" id="SSF49265">
    <property type="entry name" value="Fibronectin type III"/>
    <property type="match status" value="1"/>
</dbReference>
<dbReference type="InterPro" id="IPR036116">
    <property type="entry name" value="FN3_sf"/>
</dbReference>
<dbReference type="EMBL" id="JAUSUY010000007">
    <property type="protein sequence ID" value="MDT3426589.1"/>
    <property type="molecule type" value="Genomic_DNA"/>
</dbReference>
<feature type="domain" description="Fibronectin type-III" evidence="3">
    <location>
        <begin position="58"/>
        <end position="147"/>
    </location>
</feature>